<dbReference type="SUPFAM" id="SSF54862">
    <property type="entry name" value="4Fe-4S ferredoxins"/>
    <property type="match status" value="1"/>
</dbReference>
<dbReference type="InterPro" id="IPR017896">
    <property type="entry name" value="4Fe4S_Fe-S-bd"/>
</dbReference>
<organism evidence="5 6">
    <name type="scientific">Thiobacter aerophilum</name>
    <dbReference type="NCBI Taxonomy" id="3121275"/>
    <lineage>
        <taxon>Bacteria</taxon>
        <taxon>Pseudomonadati</taxon>
        <taxon>Pseudomonadota</taxon>
        <taxon>Betaproteobacteria</taxon>
        <taxon>Burkholderiales</taxon>
        <taxon>Thiobacteraceae</taxon>
        <taxon>Thiobacter</taxon>
    </lineage>
</organism>
<comment type="caution">
    <text evidence="5">The sequence shown here is derived from an EMBL/GenBank/DDBJ whole genome shotgun (WGS) entry which is preliminary data.</text>
</comment>
<evidence type="ECO:0000256" key="2">
    <source>
        <dbReference type="ARBA" id="ARBA00023004"/>
    </source>
</evidence>
<gene>
    <name evidence="5" type="ORF">V6E02_02945</name>
</gene>
<accession>A0ABV0EBY0</accession>
<dbReference type="SUPFAM" id="SSF51971">
    <property type="entry name" value="Nucleotide-binding domain"/>
    <property type="match status" value="2"/>
</dbReference>
<dbReference type="Pfam" id="PF07992">
    <property type="entry name" value="Pyr_redox_2"/>
    <property type="match status" value="1"/>
</dbReference>
<keyword evidence="2" id="KW-0408">Iron</keyword>
<dbReference type="Pfam" id="PF12838">
    <property type="entry name" value="Fer4_7"/>
    <property type="match status" value="1"/>
</dbReference>
<dbReference type="InterPro" id="IPR009051">
    <property type="entry name" value="Helical_ferredxn"/>
</dbReference>
<keyword evidence="3" id="KW-0411">Iron-sulfur</keyword>
<keyword evidence="1" id="KW-0479">Metal-binding</keyword>
<dbReference type="PROSITE" id="PS51379">
    <property type="entry name" value="4FE4S_FER_2"/>
    <property type="match status" value="1"/>
</dbReference>
<dbReference type="InterPro" id="IPR036188">
    <property type="entry name" value="FAD/NAD-bd_sf"/>
</dbReference>
<proteinExistence type="predicted"/>
<dbReference type="PROSITE" id="PS00198">
    <property type="entry name" value="4FE4S_FER_1"/>
    <property type="match status" value="1"/>
</dbReference>
<dbReference type="PANTHER" id="PTHR42783">
    <property type="entry name" value="GLUTAMATE SYNTHASE [NADPH] SMALL CHAIN"/>
    <property type="match status" value="1"/>
</dbReference>
<feature type="domain" description="4Fe-4S ferredoxin-type" evidence="4">
    <location>
        <begin position="531"/>
        <end position="560"/>
    </location>
</feature>
<keyword evidence="6" id="KW-1185">Reference proteome</keyword>
<sequence>MGVKVTPGGFAAPGTAMGFRTGTWRIQRPEHVHGIAPCHHACLAGEDPQAWIASLAEGDVAGAWQRLIAANPLPASTGRVCPHPCETACNRGGYDAPLNVHGLERWLGDAALAAGWACPAPAIGRDVPAVAVVGAGPAGLSCAWQLLRRGIRPVLLEALNQAGGVPRTAIPPYRLPRAVLDGEIERLLATGIEFRPHQRLGRDFSLEELETDFAAVFLAVGTQKSRPYSVEGVVPRDLRFGLDLLRHWIAEGAVPVMDSVAIIGGGNTAVDVARILKRAGVREVHLITHERMPHAQVPDYERMRAAPDEIVQALEEGVLIHENRMVRRLILRGERVVGVEIVHARKLKEGERVRVQAFEGTESVLKVDQVIPAIGQVVNEEGLAQLLGQREFLRVEADGRVPGTSRIFAGGDCRPGLGTVAGAIFDGARAAAAIADLLGRHETRPQRGAVVGLDRLNLHYFDHAPRQEPPVLPVSERAGDREVQGGLDQQAAHAEALRCFSCGNCMACDNCFTLCPDNAVLKTRAPLTDGSHYVFDYDYCKGCGLCAHECPVGYIAMVEEE</sequence>
<dbReference type="EMBL" id="JBAJEX010000001">
    <property type="protein sequence ID" value="MEO1766171.1"/>
    <property type="molecule type" value="Genomic_DNA"/>
</dbReference>
<dbReference type="Gene3D" id="3.30.70.20">
    <property type="match status" value="1"/>
</dbReference>
<dbReference type="InterPro" id="IPR017900">
    <property type="entry name" value="4Fe4S_Fe_S_CS"/>
</dbReference>
<dbReference type="Gene3D" id="3.50.50.60">
    <property type="entry name" value="FAD/NAD(P)-binding domain"/>
    <property type="match status" value="2"/>
</dbReference>
<dbReference type="RefSeq" id="WP_347306962.1">
    <property type="nucleotide sequence ID" value="NZ_JBAJEX010000001.1"/>
</dbReference>
<dbReference type="InterPro" id="IPR028261">
    <property type="entry name" value="DPD_II"/>
</dbReference>
<evidence type="ECO:0000313" key="6">
    <source>
        <dbReference type="Proteomes" id="UP001482231"/>
    </source>
</evidence>
<dbReference type="Gene3D" id="1.10.1060.10">
    <property type="entry name" value="Alpha-helical ferredoxin"/>
    <property type="match status" value="1"/>
</dbReference>
<dbReference type="Proteomes" id="UP001482231">
    <property type="component" value="Unassembled WGS sequence"/>
</dbReference>
<evidence type="ECO:0000259" key="4">
    <source>
        <dbReference type="PROSITE" id="PS51379"/>
    </source>
</evidence>
<dbReference type="PRINTS" id="PR00419">
    <property type="entry name" value="ADXRDTASE"/>
</dbReference>
<evidence type="ECO:0000256" key="3">
    <source>
        <dbReference type="ARBA" id="ARBA00023014"/>
    </source>
</evidence>
<protein>
    <submittedName>
        <fullName evidence="5">FAD-dependent oxidoreductase</fullName>
    </submittedName>
</protein>
<evidence type="ECO:0000256" key="1">
    <source>
        <dbReference type="ARBA" id="ARBA00022723"/>
    </source>
</evidence>
<reference evidence="5 6" key="1">
    <citation type="submission" date="2024-02" db="EMBL/GenBank/DDBJ databases">
        <title>New thermophilic sulfur-oxidizing bacteria from a hot springs of the Uzon caldera (Kamchatka, Russia).</title>
        <authorList>
            <person name="Dukat A.M."/>
            <person name="Elcheninov A.G."/>
            <person name="Frolov E.N."/>
        </authorList>
    </citation>
    <scope>NUCLEOTIDE SEQUENCE [LARGE SCALE GENOMIC DNA]</scope>
    <source>
        <strain evidence="5 6">AK1</strain>
    </source>
</reference>
<name>A0ABV0EBY0_9BURK</name>
<evidence type="ECO:0000313" key="5">
    <source>
        <dbReference type="EMBL" id="MEO1766171.1"/>
    </source>
</evidence>
<dbReference type="InterPro" id="IPR023753">
    <property type="entry name" value="FAD/NAD-binding_dom"/>
</dbReference>
<dbReference type="SUPFAM" id="SSF46548">
    <property type="entry name" value="alpha-helical ferredoxin"/>
    <property type="match status" value="1"/>
</dbReference>
<dbReference type="PANTHER" id="PTHR42783:SF3">
    <property type="entry name" value="GLUTAMATE SYNTHASE [NADPH] SMALL CHAIN-RELATED"/>
    <property type="match status" value="1"/>
</dbReference>
<dbReference type="Pfam" id="PF14691">
    <property type="entry name" value="Fer4_20"/>
    <property type="match status" value="1"/>
</dbReference>